<dbReference type="PROSITE" id="PS51186">
    <property type="entry name" value="GNAT"/>
    <property type="match status" value="1"/>
</dbReference>
<evidence type="ECO:0000313" key="2">
    <source>
        <dbReference type="EMBL" id="KXB30350.1"/>
    </source>
</evidence>
<accession>A0A133XHD3</accession>
<dbReference type="STRING" id="281362.AT959_13475"/>
<keyword evidence="3" id="KW-1185">Reference proteome</keyword>
<dbReference type="GO" id="GO:0016747">
    <property type="term" value="F:acyltransferase activity, transferring groups other than amino-acyl groups"/>
    <property type="evidence" value="ECO:0007669"/>
    <property type="project" value="InterPro"/>
</dbReference>
<gene>
    <name evidence="2" type="ORF">AT959_13475</name>
</gene>
<protein>
    <recommendedName>
        <fullName evidence="1">N-acetyltransferase domain-containing protein</fullName>
    </recommendedName>
</protein>
<organism evidence="2 3">
    <name type="scientific">Dechloromonas denitrificans</name>
    <dbReference type="NCBI Taxonomy" id="281362"/>
    <lineage>
        <taxon>Bacteria</taxon>
        <taxon>Pseudomonadati</taxon>
        <taxon>Pseudomonadota</taxon>
        <taxon>Betaproteobacteria</taxon>
        <taxon>Rhodocyclales</taxon>
        <taxon>Azonexaceae</taxon>
        <taxon>Dechloromonas</taxon>
    </lineage>
</organism>
<name>A0A133XHD3_9RHOO</name>
<dbReference type="InterPro" id="IPR016181">
    <property type="entry name" value="Acyl_CoA_acyltransferase"/>
</dbReference>
<dbReference type="RefSeq" id="WP_066883889.1">
    <property type="nucleotide sequence ID" value="NZ_LODL01000021.1"/>
</dbReference>
<dbReference type="Gene3D" id="3.40.630.30">
    <property type="match status" value="1"/>
</dbReference>
<sequence>MAPSPQALSELARPRIAAHLLALDADDRHGRFSAVLSDAGIGHYVERIDFQRDRCLGLFAADGRLIAFIHLALHGHVAELAASVLAPQRRRGLARALFANALRVAEAEGIREVHLATGHPAARRICLELGYPVEGSHGYPRARILLGHRLAERAAA</sequence>
<dbReference type="EMBL" id="LODL01000021">
    <property type="protein sequence ID" value="KXB30350.1"/>
    <property type="molecule type" value="Genomic_DNA"/>
</dbReference>
<dbReference type="InterPro" id="IPR000182">
    <property type="entry name" value="GNAT_dom"/>
</dbReference>
<dbReference type="AlphaFoldDB" id="A0A133XHD3"/>
<dbReference type="Pfam" id="PF00583">
    <property type="entry name" value="Acetyltransf_1"/>
    <property type="match status" value="1"/>
</dbReference>
<dbReference type="Proteomes" id="UP000070186">
    <property type="component" value="Unassembled WGS sequence"/>
</dbReference>
<feature type="domain" description="N-acetyltransferase" evidence="1">
    <location>
        <begin position="18"/>
        <end position="151"/>
    </location>
</feature>
<comment type="caution">
    <text evidence="2">The sequence shown here is derived from an EMBL/GenBank/DDBJ whole genome shotgun (WGS) entry which is preliminary data.</text>
</comment>
<dbReference type="CDD" id="cd04301">
    <property type="entry name" value="NAT_SF"/>
    <property type="match status" value="1"/>
</dbReference>
<evidence type="ECO:0000313" key="3">
    <source>
        <dbReference type="Proteomes" id="UP000070186"/>
    </source>
</evidence>
<reference evidence="2 3" key="1">
    <citation type="submission" date="2015-12" db="EMBL/GenBank/DDBJ databases">
        <title>Nitrous oxide reduction kinetics distinguish bacteria harboring typical versus atypical NosZ.</title>
        <authorList>
            <person name="Yoon S."/>
            <person name="Nissen S."/>
            <person name="Park D."/>
            <person name="Sanford R.A."/>
            <person name="Loeffler F.E."/>
        </authorList>
    </citation>
    <scope>NUCLEOTIDE SEQUENCE [LARGE SCALE GENOMIC DNA]</scope>
    <source>
        <strain evidence="2 3">ATCC BAA-841</strain>
    </source>
</reference>
<evidence type="ECO:0000259" key="1">
    <source>
        <dbReference type="PROSITE" id="PS51186"/>
    </source>
</evidence>
<proteinExistence type="predicted"/>
<dbReference type="SUPFAM" id="SSF55729">
    <property type="entry name" value="Acyl-CoA N-acyltransferases (Nat)"/>
    <property type="match status" value="1"/>
</dbReference>